<feature type="transmembrane region" description="Helical" evidence="2">
    <location>
        <begin position="224"/>
        <end position="244"/>
    </location>
</feature>
<keyword evidence="2" id="KW-0472">Membrane</keyword>
<reference evidence="3 4" key="1">
    <citation type="submission" date="2019-06" db="EMBL/GenBank/DDBJ databases">
        <title>Sequencing the genomes of 1000 actinobacteria strains.</title>
        <authorList>
            <person name="Klenk H.-P."/>
        </authorList>
    </citation>
    <scope>NUCLEOTIDE SEQUENCE [LARGE SCALE GENOMIC DNA]</scope>
    <source>
        <strain evidence="3 4">DSM 41695</strain>
    </source>
</reference>
<keyword evidence="4" id="KW-1185">Reference proteome</keyword>
<keyword evidence="2" id="KW-0812">Transmembrane</keyword>
<feature type="transmembrane region" description="Helical" evidence="2">
    <location>
        <begin position="143"/>
        <end position="166"/>
    </location>
</feature>
<sequence length="290" mass="30821">MRTHLALFATATRYALTEHARNRFAMVLVALFLPLWTTLAYQVMPDDPARIRLRATGQWLTPHGNELTEISGALNAVTLITGFLMFAATFGSGGFDKRLAMAGFPRAHLVAAKVAGLVAASAVVSAYATVVTCLTWSPRRPALLAAALFAAGLTYGVLGVGFGSLLRREVEGMFAITMTSIIDLALQNPISSAGADSPVLRLLPSYGAMQAATAAGFSDSAVPAYLAVQLAWFAAAALVGLLAFRHRTRTALPARPRPLPAPRRPTAAEQRPAPDTARSDRTEGDDREHP</sequence>
<dbReference type="Proteomes" id="UP000316603">
    <property type="component" value="Unassembled WGS sequence"/>
</dbReference>
<proteinExistence type="predicted"/>
<organism evidence="3 4">
    <name type="scientific">Streptomyces capillispiralis</name>
    <dbReference type="NCBI Taxonomy" id="68182"/>
    <lineage>
        <taxon>Bacteria</taxon>
        <taxon>Bacillati</taxon>
        <taxon>Actinomycetota</taxon>
        <taxon>Actinomycetes</taxon>
        <taxon>Kitasatosporales</taxon>
        <taxon>Streptomycetaceae</taxon>
        <taxon>Streptomyces</taxon>
    </lineage>
</organism>
<feature type="transmembrane region" description="Helical" evidence="2">
    <location>
        <begin position="73"/>
        <end position="95"/>
    </location>
</feature>
<dbReference type="RefSeq" id="WP_229923948.1">
    <property type="nucleotide sequence ID" value="NZ_BNCE01000005.1"/>
</dbReference>
<dbReference type="AlphaFoldDB" id="A0A561TBD5"/>
<evidence type="ECO:0008006" key="5">
    <source>
        <dbReference type="Google" id="ProtNLM"/>
    </source>
</evidence>
<feature type="region of interest" description="Disordered" evidence="1">
    <location>
        <begin position="253"/>
        <end position="290"/>
    </location>
</feature>
<name>A0A561TBD5_9ACTN</name>
<evidence type="ECO:0000256" key="2">
    <source>
        <dbReference type="SAM" id="Phobius"/>
    </source>
</evidence>
<feature type="transmembrane region" description="Helical" evidence="2">
    <location>
        <begin position="25"/>
        <end position="44"/>
    </location>
</feature>
<protein>
    <recommendedName>
        <fullName evidence="5">ABC-2 family transporter</fullName>
    </recommendedName>
</protein>
<evidence type="ECO:0000313" key="3">
    <source>
        <dbReference type="EMBL" id="TWF84430.1"/>
    </source>
</evidence>
<gene>
    <name evidence="3" type="ORF">FHX78_111364</name>
</gene>
<keyword evidence="2" id="KW-1133">Transmembrane helix</keyword>
<comment type="caution">
    <text evidence="3">The sequence shown here is derived from an EMBL/GenBank/DDBJ whole genome shotgun (WGS) entry which is preliminary data.</text>
</comment>
<evidence type="ECO:0000313" key="4">
    <source>
        <dbReference type="Proteomes" id="UP000316603"/>
    </source>
</evidence>
<evidence type="ECO:0000256" key="1">
    <source>
        <dbReference type="SAM" id="MobiDB-lite"/>
    </source>
</evidence>
<feature type="transmembrane region" description="Helical" evidence="2">
    <location>
        <begin position="115"/>
        <end position="136"/>
    </location>
</feature>
<dbReference type="EMBL" id="VIWV01000001">
    <property type="protein sequence ID" value="TWF84430.1"/>
    <property type="molecule type" value="Genomic_DNA"/>
</dbReference>
<feature type="compositionally biased region" description="Basic and acidic residues" evidence="1">
    <location>
        <begin position="277"/>
        <end position="290"/>
    </location>
</feature>
<accession>A0A561TBD5</accession>